<reference evidence="2 3" key="1">
    <citation type="submission" date="2019-11" db="EMBL/GenBank/DDBJ databases">
        <title>The genome sequence of Methylocystis heyeri.</title>
        <authorList>
            <person name="Oshkin I.Y."/>
            <person name="Miroshnikov K."/>
            <person name="Dedysh S.N."/>
        </authorList>
    </citation>
    <scope>NUCLEOTIDE SEQUENCE [LARGE SCALE GENOMIC DNA]</scope>
    <source>
        <strain evidence="2 3">H2</strain>
    </source>
</reference>
<feature type="transmembrane region" description="Helical" evidence="1">
    <location>
        <begin position="51"/>
        <end position="69"/>
    </location>
</feature>
<keyword evidence="1" id="KW-0472">Membrane</keyword>
<dbReference type="AlphaFoldDB" id="A0A6B8KL23"/>
<dbReference type="EMBL" id="CP046052">
    <property type="protein sequence ID" value="QGM47851.1"/>
    <property type="molecule type" value="Genomic_DNA"/>
</dbReference>
<keyword evidence="3" id="KW-1185">Reference proteome</keyword>
<feature type="transmembrane region" description="Helical" evidence="1">
    <location>
        <begin position="310"/>
        <end position="329"/>
    </location>
</feature>
<name>A0A6B8KL23_9HYPH</name>
<dbReference type="Proteomes" id="UP000309061">
    <property type="component" value="Chromosome"/>
</dbReference>
<dbReference type="RefSeq" id="WP_136494499.1">
    <property type="nucleotide sequence ID" value="NZ_CP046052.1"/>
</dbReference>
<protein>
    <submittedName>
        <fullName evidence="2">Uncharacterized protein</fullName>
    </submittedName>
</protein>
<evidence type="ECO:0000313" key="3">
    <source>
        <dbReference type="Proteomes" id="UP000309061"/>
    </source>
</evidence>
<feature type="transmembrane region" description="Helical" evidence="1">
    <location>
        <begin position="371"/>
        <end position="390"/>
    </location>
</feature>
<sequence length="521" mass="56183">MLQVVAKRSGLIAAFIANRLPSSLPPNRWLVVLAAFVFLGSNLVFAFSLQWAPALSLICGALVSAALVWRQGPGAESTFFNAPIDGRLWAFCAALGVALALLGGETHFLYANLDWLIRDAVLGDLTHREAPVHYQYQGVEYFLRAPIGMYLLPATVGKFLGLQASHGALLAQNALLCAITLYIVGSLAGGWKLVLLMVVFSGADVVPNLTTFFLHPHSGGLPDDFELWNGQIQYTSHLAQLFWVPNHALPGWFFGALCLLAVQGEVDLAVLGVCFAAAMIWSPLAILPGLVYLPYLAWRTGSRLFSSTRLWLGIGAGAAFLPVAIYLTIEAAAVPHGLLPIGAGLYLVFICVEIPQAFLLIWLWGQVRSSVKGLLAASIAILLVLPLFSFGPYNDLVMRGSIAPLFILAFAFSDVALRGPPDRIWQEKAVFWIVSLGLFTPVLELKRALVHPAFAISSCNFLTASHQLDSGGGAPTNYLARVETAPANFLRATTDAALTVTAKPCWPDHPLRALLAPLPRE</sequence>
<feature type="transmembrane region" description="Helical" evidence="1">
    <location>
        <begin position="29"/>
        <end position="45"/>
    </location>
</feature>
<keyword evidence="1" id="KW-0812">Transmembrane</keyword>
<feature type="transmembrane region" description="Helical" evidence="1">
    <location>
        <begin position="268"/>
        <end position="298"/>
    </location>
</feature>
<feature type="transmembrane region" description="Helical" evidence="1">
    <location>
        <begin position="341"/>
        <end position="364"/>
    </location>
</feature>
<dbReference type="OrthoDB" id="7559760at2"/>
<feature type="transmembrane region" description="Helical" evidence="1">
    <location>
        <begin position="168"/>
        <end position="188"/>
    </location>
</feature>
<feature type="transmembrane region" description="Helical" evidence="1">
    <location>
        <begin position="194"/>
        <end position="214"/>
    </location>
</feature>
<keyword evidence="1" id="KW-1133">Transmembrane helix</keyword>
<evidence type="ECO:0000256" key="1">
    <source>
        <dbReference type="SAM" id="Phobius"/>
    </source>
</evidence>
<gene>
    <name evidence="2" type="ORF">H2LOC_020425</name>
</gene>
<organism evidence="2 3">
    <name type="scientific">Methylocystis heyeri</name>
    <dbReference type="NCBI Taxonomy" id="391905"/>
    <lineage>
        <taxon>Bacteria</taxon>
        <taxon>Pseudomonadati</taxon>
        <taxon>Pseudomonadota</taxon>
        <taxon>Alphaproteobacteria</taxon>
        <taxon>Hyphomicrobiales</taxon>
        <taxon>Methylocystaceae</taxon>
        <taxon>Methylocystis</taxon>
    </lineage>
</organism>
<accession>A0A6B8KL23</accession>
<proteinExistence type="predicted"/>
<evidence type="ECO:0000313" key="2">
    <source>
        <dbReference type="EMBL" id="QGM47851.1"/>
    </source>
</evidence>
<feature type="transmembrane region" description="Helical" evidence="1">
    <location>
        <begin position="89"/>
        <end position="110"/>
    </location>
</feature>
<dbReference type="KEGG" id="mhey:H2LOC_020425"/>